<keyword evidence="4 5" id="KW-0472">Membrane</keyword>
<feature type="transmembrane region" description="Helical" evidence="5">
    <location>
        <begin position="327"/>
        <end position="348"/>
    </location>
</feature>
<comment type="subcellular location">
    <subcellularLocation>
        <location evidence="1">Membrane</location>
        <topology evidence="1">Multi-pass membrane protein</topology>
    </subcellularLocation>
</comment>
<dbReference type="Proteomes" id="UP001273935">
    <property type="component" value="Unassembled WGS sequence"/>
</dbReference>
<dbReference type="CDD" id="cd13128">
    <property type="entry name" value="MATE_Wzx_like"/>
    <property type="match status" value="1"/>
</dbReference>
<dbReference type="InterPro" id="IPR052556">
    <property type="entry name" value="PolySynth_Transporter"/>
</dbReference>
<dbReference type="RefSeq" id="WP_317233692.1">
    <property type="nucleotide sequence ID" value="NZ_JAWJUL010000024.1"/>
</dbReference>
<feature type="transmembrane region" description="Helical" evidence="5">
    <location>
        <begin position="39"/>
        <end position="63"/>
    </location>
</feature>
<feature type="transmembrane region" description="Helical" evidence="5">
    <location>
        <begin position="248"/>
        <end position="267"/>
    </location>
</feature>
<feature type="transmembrane region" description="Helical" evidence="5">
    <location>
        <begin position="75"/>
        <end position="98"/>
    </location>
</feature>
<feature type="transmembrane region" description="Helical" evidence="5">
    <location>
        <begin position="15"/>
        <end position="33"/>
    </location>
</feature>
<protein>
    <submittedName>
        <fullName evidence="6">Flippase</fullName>
    </submittedName>
</protein>
<sequence>MRILQNIIWQFGDKIIRIGGGLFVGVWLARYLGPVQFGLLSYALALVALFAPLAGLGLNNIVVRDVVNKPALVQSYINTSIVMQFFAALIAFFTSILAVVTLRGGEEESWQLVMVICSTLFFKSTDPVRYWFEAILQSRYYVLVDNLAFGIVLLLRTLLIYFEFPLLAFAWLILLESAFSALGLAWVYQRRGMTLKLSQSSCSVAKQLILDSWPLVFSGLAVMIYMRIDQVMIGHYLGDYSVGVYSAALRISEAWYFIPMIIASSLYPSMIRAKKIGESDYYIKLGRFYELMLFVSLLVAVPVSFYADSIIKIIYGEGYADAGQVLALHIWCGVFASLGVASSQWYIIEGLQLLSFARTAVGALINIALNFILIPAYGVVGAAIATLIAQIISAYVFDLMFASTRKQFGIKTRSFFFIELVRVACKK</sequence>
<keyword evidence="3 5" id="KW-1133">Transmembrane helix</keyword>
<organism evidence="6 7">
    <name type="scientific">Metapseudomonas otitidis</name>
    <dbReference type="NCBI Taxonomy" id="319939"/>
    <lineage>
        <taxon>Bacteria</taxon>
        <taxon>Pseudomonadati</taxon>
        <taxon>Pseudomonadota</taxon>
        <taxon>Gammaproteobacteria</taxon>
        <taxon>Pseudomonadales</taxon>
        <taxon>Pseudomonadaceae</taxon>
        <taxon>Metapseudomonas</taxon>
    </lineage>
</organism>
<comment type="caution">
    <text evidence="6">The sequence shown here is derived from an EMBL/GenBank/DDBJ whole genome shotgun (WGS) entry which is preliminary data.</text>
</comment>
<evidence type="ECO:0000256" key="2">
    <source>
        <dbReference type="ARBA" id="ARBA00022692"/>
    </source>
</evidence>
<feature type="transmembrane region" description="Helical" evidence="5">
    <location>
        <begin position="288"/>
        <end position="307"/>
    </location>
</feature>
<accession>A0ABU3XNC5</accession>
<proteinExistence type="predicted"/>
<dbReference type="InterPro" id="IPR002797">
    <property type="entry name" value="Polysacc_synth"/>
</dbReference>
<keyword evidence="7" id="KW-1185">Reference proteome</keyword>
<dbReference type="Pfam" id="PF01943">
    <property type="entry name" value="Polysacc_synt"/>
    <property type="match status" value="1"/>
</dbReference>
<name>A0ABU3XNC5_9GAMM</name>
<dbReference type="EMBL" id="JAWJUL010000024">
    <property type="protein sequence ID" value="MDV3439454.1"/>
    <property type="molecule type" value="Genomic_DNA"/>
</dbReference>
<gene>
    <name evidence="6" type="ORF">R0G64_08465</name>
</gene>
<feature type="transmembrane region" description="Helical" evidence="5">
    <location>
        <begin position="140"/>
        <end position="162"/>
    </location>
</feature>
<dbReference type="PANTHER" id="PTHR43424:SF1">
    <property type="entry name" value="LOCUS PUTATIVE PROTEIN 1-RELATED"/>
    <property type="match status" value="1"/>
</dbReference>
<evidence type="ECO:0000256" key="3">
    <source>
        <dbReference type="ARBA" id="ARBA00022989"/>
    </source>
</evidence>
<feature type="transmembrane region" description="Helical" evidence="5">
    <location>
        <begin position="355"/>
        <end position="374"/>
    </location>
</feature>
<dbReference type="PANTHER" id="PTHR43424">
    <property type="entry name" value="LOCUS PUTATIVE PROTEIN 1-RELATED"/>
    <property type="match status" value="1"/>
</dbReference>
<evidence type="ECO:0000256" key="1">
    <source>
        <dbReference type="ARBA" id="ARBA00004141"/>
    </source>
</evidence>
<reference evidence="6 7" key="1">
    <citation type="submission" date="2023-10" db="EMBL/GenBank/DDBJ databases">
        <title>Pseudomonas otitidis isolated from a paediatric patient with cystic fibrosis in Chile.</title>
        <authorList>
            <person name="Amsteins-Romero L."/>
            <person name="Opazo-Capurro A."/>
            <person name="Matus-Kohler M."/>
            <person name="Gonzalez-Rocha G."/>
        </authorList>
    </citation>
    <scope>NUCLEOTIDE SEQUENCE [LARGE SCALE GENOMIC DNA]</scope>
    <source>
        <strain evidence="6 7">P-714</strain>
    </source>
</reference>
<evidence type="ECO:0000313" key="6">
    <source>
        <dbReference type="EMBL" id="MDV3439454.1"/>
    </source>
</evidence>
<keyword evidence="2 5" id="KW-0812">Transmembrane</keyword>
<feature type="transmembrane region" description="Helical" evidence="5">
    <location>
        <begin position="168"/>
        <end position="188"/>
    </location>
</feature>
<feature type="transmembrane region" description="Helical" evidence="5">
    <location>
        <begin position="208"/>
        <end position="228"/>
    </location>
</feature>
<evidence type="ECO:0000256" key="5">
    <source>
        <dbReference type="SAM" id="Phobius"/>
    </source>
</evidence>
<evidence type="ECO:0000313" key="7">
    <source>
        <dbReference type="Proteomes" id="UP001273935"/>
    </source>
</evidence>
<evidence type="ECO:0000256" key="4">
    <source>
        <dbReference type="ARBA" id="ARBA00023136"/>
    </source>
</evidence>
<feature type="transmembrane region" description="Helical" evidence="5">
    <location>
        <begin position="380"/>
        <end position="401"/>
    </location>
</feature>